<feature type="region of interest" description="Disordered" evidence="1">
    <location>
        <begin position="38"/>
        <end position="59"/>
    </location>
</feature>
<sequence>MRSGHPGARSVNDAAPSLKIGCFDAGSSILSFTVPHDDTTPMSFRGVPTDTRSHSFGGL</sequence>
<organism evidence="2 3">
    <name type="scientific">Gordonia terrae</name>
    <dbReference type="NCBI Taxonomy" id="2055"/>
    <lineage>
        <taxon>Bacteria</taxon>
        <taxon>Bacillati</taxon>
        <taxon>Actinomycetota</taxon>
        <taxon>Actinomycetes</taxon>
        <taxon>Mycobacteriales</taxon>
        <taxon>Gordoniaceae</taxon>
        <taxon>Gordonia</taxon>
    </lineage>
</organism>
<dbReference type="KEGG" id="gta:BCM27_01430"/>
<reference evidence="2 3" key="1">
    <citation type="submission" date="2018-05" db="EMBL/GenBank/DDBJ databases">
        <title>Complete genome sequence of Gordonia terrae NRRL B-16283.</title>
        <authorList>
            <person name="Garlena R.A."/>
            <person name="Russell D.A."/>
            <person name="Hatfull G.F."/>
        </authorList>
    </citation>
    <scope>NUCLEOTIDE SEQUENCE [LARGE SCALE GENOMIC DNA]</scope>
    <source>
        <strain evidence="2 3">NRRL B-16283</strain>
    </source>
</reference>
<name>A0AAD0NXW8_9ACTN</name>
<evidence type="ECO:0000313" key="3">
    <source>
        <dbReference type="Proteomes" id="UP000247118"/>
    </source>
</evidence>
<protein>
    <submittedName>
        <fullName evidence="2">Uncharacterized protein</fullName>
    </submittedName>
</protein>
<proteinExistence type="predicted"/>
<evidence type="ECO:0000313" key="2">
    <source>
        <dbReference type="EMBL" id="AWO82389.1"/>
    </source>
</evidence>
<accession>A0AAD0NXW8</accession>
<gene>
    <name evidence="2" type="ORF">DLJ61_01440</name>
</gene>
<evidence type="ECO:0000256" key="1">
    <source>
        <dbReference type="SAM" id="MobiDB-lite"/>
    </source>
</evidence>
<dbReference type="AlphaFoldDB" id="A0AAD0NXW8"/>
<dbReference type="EMBL" id="CP029604">
    <property type="protein sequence ID" value="AWO82389.1"/>
    <property type="molecule type" value="Genomic_DNA"/>
</dbReference>
<dbReference type="Proteomes" id="UP000247118">
    <property type="component" value="Chromosome"/>
</dbReference>